<reference evidence="2" key="1">
    <citation type="submission" date="2015-04" db="UniProtKB">
        <authorList>
            <consortium name="EnsemblPlants"/>
        </authorList>
    </citation>
    <scope>IDENTIFICATION</scope>
    <source>
        <strain evidence="2">SL10</strain>
    </source>
</reference>
<organism evidence="2">
    <name type="scientific">Oryza nivara</name>
    <name type="common">Indian wild rice</name>
    <name type="synonym">Oryza sativa f. spontanea</name>
    <dbReference type="NCBI Taxonomy" id="4536"/>
    <lineage>
        <taxon>Eukaryota</taxon>
        <taxon>Viridiplantae</taxon>
        <taxon>Streptophyta</taxon>
        <taxon>Embryophyta</taxon>
        <taxon>Tracheophyta</taxon>
        <taxon>Spermatophyta</taxon>
        <taxon>Magnoliopsida</taxon>
        <taxon>Liliopsida</taxon>
        <taxon>Poales</taxon>
        <taxon>Poaceae</taxon>
        <taxon>BOP clade</taxon>
        <taxon>Oryzoideae</taxon>
        <taxon>Oryzeae</taxon>
        <taxon>Oryzinae</taxon>
        <taxon>Oryza</taxon>
    </lineage>
</organism>
<dbReference type="AlphaFoldDB" id="A0A0E0IFN6"/>
<evidence type="ECO:0000313" key="2">
    <source>
        <dbReference type="EnsemblPlants" id="ONIVA08G26290.1"/>
    </source>
</evidence>
<feature type="region of interest" description="Disordered" evidence="1">
    <location>
        <begin position="1"/>
        <end position="57"/>
    </location>
</feature>
<keyword evidence="3" id="KW-1185">Reference proteome</keyword>
<evidence type="ECO:0000256" key="1">
    <source>
        <dbReference type="SAM" id="MobiDB-lite"/>
    </source>
</evidence>
<dbReference type="Proteomes" id="UP000006591">
    <property type="component" value="Chromosome 8"/>
</dbReference>
<reference evidence="2" key="2">
    <citation type="submission" date="2018-04" db="EMBL/GenBank/DDBJ databases">
        <title>OnivRS2 (Oryza nivara Reference Sequence Version 2).</title>
        <authorList>
            <person name="Zhang J."/>
            <person name="Kudrna D."/>
            <person name="Lee S."/>
            <person name="Talag J."/>
            <person name="Rajasekar S."/>
            <person name="Welchert J."/>
            <person name="Hsing Y.-I."/>
            <person name="Wing R.A."/>
        </authorList>
    </citation>
    <scope>NUCLEOTIDE SEQUENCE [LARGE SCALE GENOMIC DNA]</scope>
    <source>
        <strain evidence="2">SL10</strain>
    </source>
</reference>
<protein>
    <submittedName>
        <fullName evidence="2">Uncharacterized protein</fullName>
    </submittedName>
</protein>
<dbReference type="HOGENOM" id="CLU_2041815_0_0_1"/>
<evidence type="ECO:0000313" key="3">
    <source>
        <dbReference type="Proteomes" id="UP000006591"/>
    </source>
</evidence>
<dbReference type="Gramene" id="ONIVA08G26290.1">
    <property type="protein sequence ID" value="ONIVA08G26290.1"/>
    <property type="gene ID" value="ONIVA08G26290"/>
</dbReference>
<accession>A0A0E0IFN6</accession>
<name>A0A0E0IFN6_ORYNI</name>
<proteinExistence type="predicted"/>
<dbReference type="EnsemblPlants" id="ONIVA08G26290.1">
    <property type="protein sequence ID" value="ONIVA08G26290.1"/>
    <property type="gene ID" value="ONIVA08G26290"/>
</dbReference>
<sequence>MIPHPSPEVNGASGASRSDSPSDLHGLQGGASADSRAEARGVKGGASADSRAKPWSARCRQPRERFAVVVKGRYGGRNRLQRRRSGKFVATVTLGGNALGTIVLWHKIACIVVLAALGRNV</sequence>